<name>A0AA97CT46_9ACTN</name>
<dbReference type="NCBIfam" id="TIGR03666">
    <property type="entry name" value="Rv2061_F420"/>
    <property type="match status" value="1"/>
</dbReference>
<reference evidence="3" key="1">
    <citation type="submission" date="2023-06" db="EMBL/GenBank/DDBJ databases">
        <title>Gordonia sp. nov. and Pseudochrobactrum sp. nov., two species isolated from the burying beetle Nicrophorus vespilloides.</title>
        <authorList>
            <person name="Poehlein A."/>
            <person name="Guzman J."/>
            <person name="Daniel R."/>
            <person name="Vilcinskas A."/>
        </authorList>
    </citation>
    <scope>NUCLEOTIDE SEQUENCE</scope>
    <source>
        <strain evidence="3">MP11Mi</strain>
    </source>
</reference>
<sequence>MCVGSRQRYAAIMSTVGEIAEAKYVMLTTYRKTGEAVASPLWAVRDGSDLVMWTVADSWKVKRLRSDNRVLVQKCDVRGTKTVGAQVAGIGLVSDDAARAADLIGKKYGIVGRLTILGSRLRRGAAGTVEIRVHDVV</sequence>
<dbReference type="Pfam" id="PF01243">
    <property type="entry name" value="PNPOx_N"/>
    <property type="match status" value="1"/>
</dbReference>
<evidence type="ECO:0000259" key="2">
    <source>
        <dbReference type="Pfam" id="PF01243"/>
    </source>
</evidence>
<proteinExistence type="predicted"/>
<gene>
    <name evidence="3" type="ORF">MP11Mi_09590</name>
</gene>
<dbReference type="InterPro" id="IPR012349">
    <property type="entry name" value="Split_barrel_FMN-bd"/>
</dbReference>
<organism evidence="3">
    <name type="scientific">Gordonia sp. MP11Mi</name>
    <dbReference type="NCBI Taxonomy" id="3022769"/>
    <lineage>
        <taxon>Bacteria</taxon>
        <taxon>Bacillati</taxon>
        <taxon>Actinomycetota</taxon>
        <taxon>Actinomycetes</taxon>
        <taxon>Mycobacteriales</taxon>
        <taxon>Gordoniaceae</taxon>
        <taxon>Gordonia</taxon>
    </lineage>
</organism>
<dbReference type="GO" id="GO:0005829">
    <property type="term" value="C:cytosol"/>
    <property type="evidence" value="ECO:0007669"/>
    <property type="project" value="TreeGrafter"/>
</dbReference>
<dbReference type="InterPro" id="IPR011576">
    <property type="entry name" value="Pyridox_Oxase_N"/>
</dbReference>
<dbReference type="Gene3D" id="2.30.110.10">
    <property type="entry name" value="Electron Transport, Fmn-binding Protein, Chain A"/>
    <property type="match status" value="1"/>
</dbReference>
<feature type="domain" description="Pyridoxamine 5'-phosphate oxidase N-terminal" evidence="2">
    <location>
        <begin position="19"/>
        <end position="109"/>
    </location>
</feature>
<evidence type="ECO:0000256" key="1">
    <source>
        <dbReference type="ARBA" id="ARBA00023002"/>
    </source>
</evidence>
<dbReference type="PANTHER" id="PTHR35176">
    <property type="entry name" value="HEME OXYGENASE HI_0854-RELATED"/>
    <property type="match status" value="1"/>
</dbReference>
<dbReference type="SUPFAM" id="SSF50475">
    <property type="entry name" value="FMN-binding split barrel"/>
    <property type="match status" value="1"/>
</dbReference>
<dbReference type="AlphaFoldDB" id="A0AA97CT46"/>
<dbReference type="GO" id="GO:0070967">
    <property type="term" value="F:coenzyme F420 binding"/>
    <property type="evidence" value="ECO:0007669"/>
    <property type="project" value="TreeGrafter"/>
</dbReference>
<dbReference type="EMBL" id="CP128986">
    <property type="protein sequence ID" value="WOC11879.1"/>
    <property type="molecule type" value="Genomic_DNA"/>
</dbReference>
<dbReference type="InterPro" id="IPR052019">
    <property type="entry name" value="F420H2_bilvrd_red/Heme_oxyg"/>
</dbReference>
<dbReference type="GO" id="GO:0016627">
    <property type="term" value="F:oxidoreductase activity, acting on the CH-CH group of donors"/>
    <property type="evidence" value="ECO:0007669"/>
    <property type="project" value="TreeGrafter"/>
</dbReference>
<dbReference type="PANTHER" id="PTHR35176:SF11">
    <property type="entry name" value="PYRIDOXAMINE 5'-PHOSPHATE OXIDASE FAMILY PROTEIN"/>
    <property type="match status" value="1"/>
</dbReference>
<protein>
    <recommendedName>
        <fullName evidence="2">Pyridoxamine 5'-phosphate oxidase N-terminal domain-containing protein</fullName>
    </recommendedName>
</protein>
<keyword evidence="1" id="KW-0560">Oxidoreductase</keyword>
<dbReference type="InterPro" id="IPR019965">
    <property type="entry name" value="PPOX_F420-dep_Rv2061_put"/>
</dbReference>
<evidence type="ECO:0000313" key="3">
    <source>
        <dbReference type="EMBL" id="WOC11879.1"/>
    </source>
</evidence>
<accession>A0AA97CT46</accession>